<dbReference type="SMART" id="SM01217">
    <property type="entry name" value="Fn3_like"/>
    <property type="match status" value="1"/>
</dbReference>
<comment type="similarity">
    <text evidence="3 10">Belongs to the glycosyl hydrolase 3 family.</text>
</comment>
<dbReference type="Pfam" id="PF00933">
    <property type="entry name" value="Glyco_hydro_3"/>
    <property type="match status" value="1"/>
</dbReference>
<keyword evidence="9 10" id="KW-0624">Polysaccharide degradation</keyword>
<dbReference type="Gene3D" id="3.40.50.1700">
    <property type="entry name" value="Glycoside hydrolase family 3 C-terminal domain"/>
    <property type="match status" value="1"/>
</dbReference>
<evidence type="ECO:0000313" key="13">
    <source>
        <dbReference type="Proteomes" id="UP000622797"/>
    </source>
</evidence>
<dbReference type="InterPro" id="IPR002772">
    <property type="entry name" value="Glyco_hydro_3_C"/>
</dbReference>
<dbReference type="InterPro" id="IPR017853">
    <property type="entry name" value="GH"/>
</dbReference>
<dbReference type="PROSITE" id="PS00775">
    <property type="entry name" value="GLYCOSYL_HYDROL_F3"/>
    <property type="match status" value="1"/>
</dbReference>
<evidence type="ECO:0000256" key="5">
    <source>
        <dbReference type="ARBA" id="ARBA00022801"/>
    </source>
</evidence>
<dbReference type="InterPro" id="IPR036881">
    <property type="entry name" value="Glyco_hydro_3_C_sf"/>
</dbReference>
<dbReference type="InterPro" id="IPR036962">
    <property type="entry name" value="Glyco_hydro_3_N_sf"/>
</dbReference>
<name>A0A8H4TU80_9HYPO</name>
<dbReference type="SUPFAM" id="SSF51445">
    <property type="entry name" value="(Trans)glycosidases"/>
    <property type="match status" value="1"/>
</dbReference>
<dbReference type="Pfam" id="PF14310">
    <property type="entry name" value="Fn3-like"/>
    <property type="match status" value="1"/>
</dbReference>
<dbReference type="PANTHER" id="PTHR42715">
    <property type="entry name" value="BETA-GLUCOSIDASE"/>
    <property type="match status" value="1"/>
</dbReference>
<evidence type="ECO:0000256" key="10">
    <source>
        <dbReference type="RuleBase" id="RU361161"/>
    </source>
</evidence>
<sequence>MSNVDVKAVLAKLTLEEKISLLAGRNYWETVAIPEKGVPALKTSDGPNGARGGKFQSGVTAACFPAACSVASTFDVDIAHRIGVALGEETLTKGARCLLGPTACAHRHPLGGRNFESFSEDPYLAGKLASQNIQGIQSTGVSATIKHFAANEQETLRLSVDEIISERALREIYLKPFEIAIKEANPGALMTAYNKVNGTHADSQTFLLETVLRGDWGWDGLVMSDWGGVNSTAESLKAGLDLEMPGPTRWRKTEAVLEAVKSGQVSEQVIDDRALHVLQFLKRQGCFEDPEISEERAVNKPEHQQLIREAGAKGIVLLKNEGGLLPLTKEKAKGKKIAVLGLAKECLAHGGGSASVASHYKITPWDALHSAFKDNDVEFTFAEGAHTLRQLPLITRHTKDVEGNPGFTLRMFEVGKSEPYRVTHRHPGSEMDIHNNMHVVNTAVELEGTFTSPETATYYFTLTGLGPSKASINGTVLYEQKENSSDPMGYLLGGVSAPLIKYDLEAGKEYHILIESSPPNPIESEDLGILEGKVGVRLDHISATEHDKDVLTEAVNLAKEADYALVFTGHTTSWETEGQDQSGFNLPRDGSQDRLVSGVAAVNSNTVVVNSTGVAIAMPWLDQVKGLLQSWFPGQEAGNSIVDVLTGKQNPEGHLTCTFPKKLEDCPAHGNFPGEWHGRQLTVKYAEGVFIGYRHFDTLPADKVNFPFGFGLSYTSFKYSDLAVKATSSDEWTVSIKVSNTGSLKGATAVQVYVGNSTRKPENPVKTLAGFKKQTLESGASEVVSIPVKARDFAYWSEEKRGWVVDAGDYNFSVGRDAADLVATDKVAVDGLSYKA</sequence>
<comment type="catalytic activity">
    <reaction evidence="1 10">
        <text>Hydrolysis of terminal, non-reducing beta-D-glucosyl residues with release of beta-D-glucose.</text>
        <dbReference type="EC" id="3.2.1.21"/>
    </reaction>
</comment>
<dbReference type="GO" id="GO:0030245">
    <property type="term" value="P:cellulose catabolic process"/>
    <property type="evidence" value="ECO:0007669"/>
    <property type="project" value="UniProtKB-UniPathway"/>
</dbReference>
<organism evidence="12 13">
    <name type="scientific">Fusarium sarcochroum</name>
    <dbReference type="NCBI Taxonomy" id="1208366"/>
    <lineage>
        <taxon>Eukaryota</taxon>
        <taxon>Fungi</taxon>
        <taxon>Dikarya</taxon>
        <taxon>Ascomycota</taxon>
        <taxon>Pezizomycotina</taxon>
        <taxon>Sordariomycetes</taxon>
        <taxon>Hypocreomycetidae</taxon>
        <taxon>Hypocreales</taxon>
        <taxon>Nectriaceae</taxon>
        <taxon>Fusarium</taxon>
        <taxon>Fusarium lateritium species complex</taxon>
    </lineage>
</organism>
<reference evidence="12" key="2">
    <citation type="submission" date="2020-05" db="EMBL/GenBank/DDBJ databases">
        <authorList>
            <person name="Kim H.-S."/>
            <person name="Proctor R.H."/>
            <person name="Brown D.W."/>
        </authorList>
    </citation>
    <scope>NUCLEOTIDE SEQUENCE</scope>
    <source>
        <strain evidence="12">NRRL 20472</strain>
    </source>
</reference>
<dbReference type="PRINTS" id="PR00133">
    <property type="entry name" value="GLHYDRLASE3"/>
</dbReference>
<dbReference type="InterPro" id="IPR037524">
    <property type="entry name" value="PA14/GLEYA"/>
</dbReference>
<dbReference type="Gene3D" id="2.60.120.260">
    <property type="entry name" value="Galactose-binding domain-like"/>
    <property type="match status" value="1"/>
</dbReference>
<comment type="pathway">
    <text evidence="2 10">Glycan metabolism; cellulose degradation.</text>
</comment>
<dbReference type="InterPro" id="IPR001764">
    <property type="entry name" value="Glyco_hydro_3_N"/>
</dbReference>
<evidence type="ECO:0000256" key="4">
    <source>
        <dbReference type="ARBA" id="ARBA00012744"/>
    </source>
</evidence>
<keyword evidence="5 10" id="KW-0378">Hydrolase</keyword>
<dbReference type="Pfam" id="PF01915">
    <property type="entry name" value="Glyco_hydro_3_C"/>
    <property type="match status" value="1"/>
</dbReference>
<gene>
    <name evidence="12" type="ORF">FSARC_7805</name>
</gene>
<dbReference type="OrthoDB" id="47059at2759"/>
<evidence type="ECO:0000256" key="2">
    <source>
        <dbReference type="ARBA" id="ARBA00004987"/>
    </source>
</evidence>
<dbReference type="GO" id="GO:0008422">
    <property type="term" value="F:beta-glucosidase activity"/>
    <property type="evidence" value="ECO:0007669"/>
    <property type="project" value="UniProtKB-EC"/>
</dbReference>
<keyword evidence="7 10" id="KW-0119">Carbohydrate metabolism</keyword>
<dbReference type="Gene3D" id="3.20.20.300">
    <property type="entry name" value="Glycoside hydrolase, family 3, N-terminal domain"/>
    <property type="match status" value="1"/>
</dbReference>
<accession>A0A8H4TU80</accession>
<dbReference type="Gene3D" id="2.60.40.10">
    <property type="entry name" value="Immunoglobulins"/>
    <property type="match status" value="1"/>
</dbReference>
<reference evidence="12" key="1">
    <citation type="journal article" date="2020" name="BMC Genomics">
        <title>Correction to: Identification and distribution of gene clusters required for synthesis of sphingolipid metabolism inhibitors in diverse species of the filamentous fungus Fusarium.</title>
        <authorList>
            <person name="Kim H.S."/>
            <person name="Lohmar J.M."/>
            <person name="Busman M."/>
            <person name="Brown D.W."/>
            <person name="Naumann T.A."/>
            <person name="Divon H.H."/>
            <person name="Lysoe E."/>
            <person name="Uhlig S."/>
            <person name="Proctor R.H."/>
        </authorList>
    </citation>
    <scope>NUCLEOTIDE SEQUENCE</scope>
    <source>
        <strain evidence="12">NRRL 20472</strain>
    </source>
</reference>
<dbReference type="PROSITE" id="PS51820">
    <property type="entry name" value="PA14"/>
    <property type="match status" value="1"/>
</dbReference>
<dbReference type="AlphaFoldDB" id="A0A8H4TU80"/>
<proteinExistence type="inferred from homology"/>
<evidence type="ECO:0000256" key="8">
    <source>
        <dbReference type="ARBA" id="ARBA00023295"/>
    </source>
</evidence>
<evidence type="ECO:0000313" key="12">
    <source>
        <dbReference type="EMBL" id="KAF4964251.1"/>
    </source>
</evidence>
<evidence type="ECO:0000259" key="11">
    <source>
        <dbReference type="PROSITE" id="PS51820"/>
    </source>
</evidence>
<evidence type="ECO:0000256" key="3">
    <source>
        <dbReference type="ARBA" id="ARBA00005336"/>
    </source>
</evidence>
<dbReference type="EMBL" id="JABEXW010000420">
    <property type="protein sequence ID" value="KAF4964251.1"/>
    <property type="molecule type" value="Genomic_DNA"/>
</dbReference>
<dbReference type="InterPro" id="IPR026891">
    <property type="entry name" value="Fn3-like"/>
</dbReference>
<dbReference type="EC" id="3.2.1.21" evidence="4 10"/>
<comment type="caution">
    <text evidence="12">The sequence shown here is derived from an EMBL/GenBank/DDBJ whole genome shotgun (WGS) entry which is preliminary data.</text>
</comment>
<feature type="domain" description="PA14" evidence="11">
    <location>
        <begin position="402"/>
        <end position="555"/>
    </location>
</feature>
<protein>
    <recommendedName>
        <fullName evidence="4 10">beta-glucosidase</fullName>
        <ecNumber evidence="4 10">3.2.1.21</ecNumber>
    </recommendedName>
</protein>
<dbReference type="UniPathway" id="UPA00696"/>
<dbReference type="SUPFAM" id="SSF52279">
    <property type="entry name" value="Beta-D-glucan exohydrolase, C-terminal domain"/>
    <property type="match status" value="1"/>
</dbReference>
<dbReference type="Proteomes" id="UP000622797">
    <property type="component" value="Unassembled WGS sequence"/>
</dbReference>
<keyword evidence="8 10" id="KW-0326">Glycosidase</keyword>
<evidence type="ECO:0000256" key="7">
    <source>
        <dbReference type="ARBA" id="ARBA00023277"/>
    </source>
</evidence>
<dbReference type="PANTHER" id="PTHR42715:SF3">
    <property type="entry name" value="BETA-GLUCOSIDASE B-RELATED"/>
    <property type="match status" value="1"/>
</dbReference>
<evidence type="ECO:0000256" key="1">
    <source>
        <dbReference type="ARBA" id="ARBA00000448"/>
    </source>
</evidence>
<evidence type="ECO:0000256" key="6">
    <source>
        <dbReference type="ARBA" id="ARBA00023180"/>
    </source>
</evidence>
<keyword evidence="13" id="KW-1185">Reference proteome</keyword>
<keyword evidence="6" id="KW-0325">Glycoprotein</keyword>
<dbReference type="InterPro" id="IPR019800">
    <property type="entry name" value="Glyco_hydro_3_AS"/>
</dbReference>
<evidence type="ECO:0000256" key="9">
    <source>
        <dbReference type="ARBA" id="ARBA00023326"/>
    </source>
</evidence>
<dbReference type="InterPro" id="IPR050288">
    <property type="entry name" value="Cellulose_deg_GH3"/>
</dbReference>
<dbReference type="InterPro" id="IPR013783">
    <property type="entry name" value="Ig-like_fold"/>
</dbReference>